<evidence type="ECO:0000256" key="1">
    <source>
        <dbReference type="ARBA" id="ARBA00001933"/>
    </source>
</evidence>
<dbReference type="GO" id="GO:0005829">
    <property type="term" value="C:cytosol"/>
    <property type="evidence" value="ECO:0000314"/>
    <property type="project" value="GeneDB"/>
</dbReference>
<dbReference type="Proteomes" id="UP000008524">
    <property type="component" value="Chromosome 1"/>
</dbReference>
<comment type="subunit">
    <text evidence="2">Homodimer.</text>
</comment>
<reference evidence="8 9" key="1">
    <citation type="journal article" date="2003" name="Nucleic Acids Res.">
        <title>The DNA sequence of chromosome I of an African trypanosome: gene content, chromosome organisation, recombination and polymorphism.</title>
        <authorList>
            <person name="Hall N."/>
            <person name="Berriman M."/>
            <person name="Lennard N.J."/>
            <person name="Harris B.R."/>
            <person name="Hertz-Fowler C."/>
            <person name="Bart-Delabesse E.N."/>
            <person name="Gerrare C.S."/>
            <person name="Atkin R.J."/>
            <person name="Barron A.J."/>
            <person name="Bowman S."/>
            <person name="Bray-Allen S.P."/>
            <person name="Bringaud F."/>
            <person name="Clark L.N."/>
            <person name="Corton C.H."/>
            <person name="Cronin A."/>
            <person name="Davies R."/>
            <person name="Doggett J."/>
            <person name="Fraser A."/>
            <person name="Gruter E."/>
            <person name="Hall S."/>
            <person name="Harper A.D."/>
            <person name="Kay M.P."/>
            <person name="Leech V."/>
            <person name="Mayes R."/>
            <person name="Price C."/>
            <person name="Quail M.A."/>
            <person name="Rabbinowitch E."/>
            <person name="Reitter C."/>
            <person name="Rutherford K."/>
            <person name="Sasse J."/>
            <person name="Sharp S."/>
            <person name="Shownkeen R."/>
            <person name="Macleod A."/>
            <person name="Taylor S."/>
            <person name="Tweedie A."/>
            <person name="Turner C.M.R."/>
            <person name="Tait A."/>
            <person name="Gull K."/>
            <person name="Barrell B."/>
            <person name="Melville S.E."/>
        </authorList>
    </citation>
    <scope>NUCLEOTIDE SEQUENCE [LARGE SCALE GENOMIC DNA]</scope>
    <source>
        <strain evidence="8 9">927/4 GUTat10.1</strain>
    </source>
</reference>
<gene>
    <name evidence="8" type="ORF">TB927.1.3950</name>
</gene>
<reference evidence="9" key="2">
    <citation type="journal article" date="2005" name="Science">
        <title>The genome of the African trypanosome Trypanosoma brucei.</title>
        <authorList>
            <person name="Berriman M."/>
            <person name="Ghedin E."/>
            <person name="Hertz-Fowler C."/>
            <person name="Blandin G."/>
            <person name="Renauld H."/>
            <person name="Bartholomeu D.C."/>
            <person name="Lennard N.J."/>
            <person name="Caler E."/>
            <person name="Hamlin N.E."/>
            <person name="Haas B."/>
            <person name="Bohme U."/>
            <person name="Hannick L."/>
            <person name="Aslett M.A."/>
            <person name="Shallom J."/>
            <person name="Marcello L."/>
            <person name="Hou L."/>
            <person name="Wickstead B."/>
            <person name="Alsmark U.C."/>
            <person name="Arrowsmith C."/>
            <person name="Atkin R.J."/>
            <person name="Barron A.J."/>
            <person name="Bringaud F."/>
            <person name="Brooks K."/>
            <person name="Carrington M."/>
            <person name="Cherevach I."/>
            <person name="Chillingworth T.J."/>
            <person name="Churcher C."/>
            <person name="Clark L.N."/>
            <person name="Corton C.H."/>
            <person name="Cronin A."/>
            <person name="Davies R.M."/>
            <person name="Doggett J."/>
            <person name="Djikeng A."/>
            <person name="Feldblyum T."/>
            <person name="Field M.C."/>
            <person name="Fraser A."/>
            <person name="Goodhead I."/>
            <person name="Hance Z."/>
            <person name="Harper D."/>
            <person name="Harris B.R."/>
            <person name="Hauser H."/>
            <person name="Hostetler J."/>
            <person name="Ivens A."/>
            <person name="Jagels K."/>
            <person name="Johnson D."/>
            <person name="Johnson J."/>
            <person name="Jones K."/>
            <person name="Kerhornou A.X."/>
            <person name="Koo H."/>
            <person name="Larke N."/>
            <person name="Landfear S."/>
            <person name="Larkin C."/>
            <person name="Leech V."/>
            <person name="Line A."/>
            <person name="Lord A."/>
            <person name="Macleod A."/>
            <person name="Mooney P.J."/>
            <person name="Moule S."/>
            <person name="Martin D.M."/>
            <person name="Morgan G.W."/>
            <person name="Mungall K."/>
            <person name="Norbertczak H."/>
            <person name="Ormond D."/>
            <person name="Pai G."/>
            <person name="Peacock C.S."/>
            <person name="Peterson J."/>
            <person name="Quail M.A."/>
            <person name="Rabbinowitsch E."/>
            <person name="Rajandream M.A."/>
            <person name="Reitter C."/>
            <person name="Salzberg S.L."/>
            <person name="Sanders M."/>
            <person name="Schobel S."/>
            <person name="Sharp S."/>
            <person name="Simmonds M."/>
            <person name="Simpson A.J."/>
            <person name="Tallon L."/>
            <person name="Turner C.M."/>
            <person name="Tait A."/>
            <person name="Tivey A.R."/>
            <person name="Van Aken S."/>
            <person name="Walker D."/>
            <person name="Wanless D."/>
            <person name="Wang S."/>
            <person name="White B."/>
            <person name="White O."/>
            <person name="Whitehead S."/>
            <person name="Woodward J."/>
            <person name="Wortman J."/>
            <person name="Adams M.D."/>
            <person name="Embley T.M."/>
            <person name="Gull K."/>
            <person name="Ullu E."/>
            <person name="Barry J.D."/>
            <person name="Fairlamb A.H."/>
            <person name="Opperdoes F."/>
            <person name="Barrell B.G."/>
            <person name="Donelson J.E."/>
            <person name="Hall N."/>
            <person name="Fraser C.M."/>
            <person name="Melville S.E."/>
            <person name="El-Sayed N.M."/>
        </authorList>
    </citation>
    <scope>NUCLEOTIDE SEQUENCE [LARGE SCALE GENOMIC DNA]</scope>
    <source>
        <strain evidence="9">927/4 GUTat10.1</strain>
    </source>
</reference>
<dbReference type="CDD" id="cd00609">
    <property type="entry name" value="AAT_like"/>
    <property type="match status" value="1"/>
</dbReference>
<dbReference type="Gene3D" id="1.10.287.1970">
    <property type="match status" value="1"/>
</dbReference>
<dbReference type="Gene3D" id="3.90.1150.10">
    <property type="entry name" value="Aspartate Aminotransferase, domain 1"/>
    <property type="match status" value="1"/>
</dbReference>
<proteinExistence type="inferred from homology"/>
<evidence type="ECO:0000259" key="7">
    <source>
        <dbReference type="Pfam" id="PF00155"/>
    </source>
</evidence>
<dbReference type="GO" id="GO:0004021">
    <property type="term" value="F:L-alanine:2-oxoglutarate aminotransferase activity"/>
    <property type="evidence" value="ECO:0000314"/>
    <property type="project" value="GeneDB"/>
</dbReference>
<feature type="domain" description="Aminotransferase class I/classII large" evidence="7">
    <location>
        <begin position="181"/>
        <end position="557"/>
    </location>
</feature>
<dbReference type="InterPro" id="IPR015422">
    <property type="entry name" value="PyrdxlP-dep_Trfase_small"/>
</dbReference>
<dbReference type="RefSeq" id="XP_001219089.1">
    <property type="nucleotide sequence ID" value="XM_001219088.1"/>
</dbReference>
<dbReference type="GO" id="GO:0005737">
    <property type="term" value="C:cytoplasm"/>
    <property type="evidence" value="ECO:0000314"/>
    <property type="project" value="GeneDB"/>
</dbReference>
<dbReference type="GO" id="GO:0042853">
    <property type="term" value="P:L-alanine catabolic process"/>
    <property type="evidence" value="ECO:0007669"/>
    <property type="project" value="UniProtKB-UniPathway"/>
</dbReference>
<dbReference type="Pfam" id="PF00155">
    <property type="entry name" value="Aminotran_1_2"/>
    <property type="match status" value="1"/>
</dbReference>
<accession>Q4GYI2</accession>
<evidence type="ECO:0000313" key="9">
    <source>
        <dbReference type="Proteomes" id="UP000008524"/>
    </source>
</evidence>
<evidence type="ECO:0000256" key="3">
    <source>
        <dbReference type="ARBA" id="ARBA00022576"/>
    </source>
</evidence>
<dbReference type="GO" id="GO:0030170">
    <property type="term" value="F:pyridoxal phosphate binding"/>
    <property type="evidence" value="ECO:0007669"/>
    <property type="project" value="InterPro"/>
</dbReference>
<dbReference type="FunCoup" id="Q4GYI2">
    <property type="interactions" value="101"/>
</dbReference>
<protein>
    <submittedName>
        <fullName evidence="8">Alanine aminotransferase, putative</fullName>
        <ecNumber evidence="8">2.6.1.2</ecNumber>
    </submittedName>
</protein>
<name>Q4GYI2_TRYB2</name>
<dbReference type="InParanoid" id="Q4GYI2"/>
<dbReference type="STRING" id="185431.Q4GYI2"/>
<evidence type="ECO:0000256" key="6">
    <source>
        <dbReference type="ARBA" id="ARBA00025785"/>
    </source>
</evidence>
<keyword evidence="4 8" id="KW-0808">Transferase</keyword>
<sequence>MDIYLFSVWFIQNEEKCLDFLNISKKNKAKSSVQHIGGLARKQNPEPTKSIFVSRYGARSLKTSTMKGNQEFFQKGGAHVSKGVHINPRVKKAQYAVRGLVPMRADEIREEIRSGTGKSKFSFNELVYCNIGNPQALEQKPLTFHRQVMSLIDAPFLLEDNAVVSRYPSDAVSRARLYLGHIGQRTGAYTDSAGYAFVRDIVAQYVNERDAYVKPLQEASSIVLTDGASTGVRIILQTLVGDEKDAVMIPIPQYPLYTAQIALLGGTPAMYYLRESEGWALNVGELEAVYKDCVANGNATPRVLVVINPGNPTGGVLERTVMEEVAKFCCDHGVVLMADEVYQENIYTATKRFESFRKIVLELPPPYNTDTVLVSLHSVSKGIIGECGRRGGYFTLTNAPPELVEQVMKLCSINLCSNVNGQLMTALMCSPPKPGDASFDHYTAEYSGIFESLKRRADLLAKELNNIRGFKSQSVEGAMYAFPTIELPPKYVKHNDEMNSKEGRQLAPDARWALELLESTGIVVVPGSGFGQQPGTLHFRTTILPPEAHMERVVKALRQFQEGIWAKYA</sequence>
<dbReference type="PANTHER" id="PTHR11751:SF29">
    <property type="entry name" value="ALANINE TRANSAMINASE"/>
    <property type="match status" value="1"/>
</dbReference>
<comment type="cofactor">
    <cofactor evidence="1">
        <name>pyridoxal 5'-phosphate</name>
        <dbReference type="ChEBI" id="CHEBI:597326"/>
    </cofactor>
</comment>
<dbReference type="AlphaFoldDB" id="Q4GYI2"/>
<keyword evidence="9" id="KW-1185">Reference proteome</keyword>
<dbReference type="Gene3D" id="3.40.640.10">
    <property type="entry name" value="Type I PLP-dependent aspartate aminotransferase-like (Major domain)"/>
    <property type="match status" value="1"/>
</dbReference>
<dbReference type="PaxDb" id="5691-CAJ16602"/>
<dbReference type="SUPFAM" id="SSF53383">
    <property type="entry name" value="PLP-dependent transferases"/>
    <property type="match status" value="1"/>
</dbReference>
<dbReference type="EC" id="2.6.1.2" evidence="8"/>
<dbReference type="GO" id="GO:0006524">
    <property type="term" value="P:alanine catabolic process"/>
    <property type="evidence" value="ECO:0000314"/>
    <property type="project" value="GeneDB"/>
</dbReference>
<dbReference type="InterPro" id="IPR015424">
    <property type="entry name" value="PyrdxlP-dep_Trfase"/>
</dbReference>
<dbReference type="GO" id="GO:0097014">
    <property type="term" value="C:ciliary plasm"/>
    <property type="evidence" value="ECO:0000314"/>
    <property type="project" value="GeneDB"/>
</dbReference>
<evidence type="ECO:0000256" key="5">
    <source>
        <dbReference type="ARBA" id="ARBA00022898"/>
    </source>
</evidence>
<dbReference type="KEGG" id="tbr:TB927.1.3950"/>
<evidence type="ECO:0000256" key="4">
    <source>
        <dbReference type="ARBA" id="ARBA00022679"/>
    </source>
</evidence>
<dbReference type="GO" id="GO:0005739">
    <property type="term" value="C:mitochondrion"/>
    <property type="evidence" value="ECO:0006056"/>
    <property type="project" value="Others"/>
</dbReference>
<evidence type="ECO:0000313" key="8">
    <source>
        <dbReference type="EMBL" id="CAJ16602.1"/>
    </source>
</evidence>
<evidence type="ECO:0000256" key="2">
    <source>
        <dbReference type="ARBA" id="ARBA00011738"/>
    </source>
</evidence>
<keyword evidence="5" id="KW-0663">Pyridoxal phosphate</keyword>
<comment type="similarity">
    <text evidence="6">Belongs to the class-I pyridoxal-phosphate-dependent aminotransferase family. Alanine aminotransferase subfamily.</text>
</comment>
<dbReference type="GeneID" id="4357469"/>
<dbReference type="OrthoDB" id="258987at2759"/>
<dbReference type="UniPathway" id="UPA00528">
    <property type="reaction ID" value="UER00586"/>
</dbReference>
<dbReference type="FunFam" id="1.10.287.1970:FF:000001">
    <property type="entry name" value="Alanine aminotransferase 2"/>
    <property type="match status" value="1"/>
</dbReference>
<dbReference type="eggNOG" id="KOG0258">
    <property type="taxonomic scope" value="Eukaryota"/>
</dbReference>
<organism evidence="8 9">
    <name type="scientific">Trypanosoma brucei brucei (strain 927/4 GUTat10.1)</name>
    <dbReference type="NCBI Taxonomy" id="185431"/>
    <lineage>
        <taxon>Eukaryota</taxon>
        <taxon>Discoba</taxon>
        <taxon>Euglenozoa</taxon>
        <taxon>Kinetoplastea</taxon>
        <taxon>Metakinetoplastina</taxon>
        <taxon>Trypanosomatida</taxon>
        <taxon>Trypanosomatidae</taxon>
        <taxon>Trypanosoma</taxon>
    </lineage>
</organism>
<dbReference type="FunFam" id="3.40.640.10:FF:000104">
    <property type="entry name" value="Alanine aminotransferase, putative"/>
    <property type="match status" value="1"/>
</dbReference>
<dbReference type="InterPro" id="IPR004839">
    <property type="entry name" value="Aminotransferase_I/II_large"/>
</dbReference>
<dbReference type="OMA" id="FGFECPP"/>
<dbReference type="FunFam" id="3.90.1150.10:FF:000140">
    <property type="entry name" value="alanine aminotransferase 1"/>
    <property type="match status" value="1"/>
</dbReference>
<dbReference type="InterPro" id="IPR015421">
    <property type="entry name" value="PyrdxlP-dep_Trfase_major"/>
</dbReference>
<dbReference type="InterPro" id="IPR045088">
    <property type="entry name" value="ALAT1/2-like"/>
</dbReference>
<dbReference type="EMBL" id="AL929603">
    <property type="protein sequence ID" value="CAJ16602.1"/>
    <property type="molecule type" value="Genomic_DNA"/>
</dbReference>
<dbReference type="GO" id="GO:0020023">
    <property type="term" value="C:kinetoplast"/>
    <property type="evidence" value="ECO:0006056"/>
    <property type="project" value="Others"/>
</dbReference>
<keyword evidence="3 8" id="KW-0032">Aminotransferase</keyword>
<dbReference type="GO" id="GO:0006560">
    <property type="term" value="P:proline metabolic process"/>
    <property type="evidence" value="ECO:0000315"/>
    <property type="project" value="GeneDB"/>
</dbReference>
<dbReference type="PANTHER" id="PTHR11751">
    <property type="entry name" value="ALANINE AMINOTRANSFERASE"/>
    <property type="match status" value="1"/>
</dbReference>